<sequence>MTIFLLQCQDYKQEFEPEPNIFAVMKISSPKYDYQEILVDQTYDIKDTLESPEFFEDVIGVTGAKVTVCGLDDTFYFEEAPWGLDQPGHYFTLYQSPLFNDTTLYTLEVHLPWGDTVTGQAFMPTPLEIIWPEERTYETISISAELRDSHRISWNSCNNVSKYVIYCEPYFGLISEGMYFPSFTGDTSYAFFAERNVWPWSFGKEYELIVVGITPEYDRYTYSSNPGKSNLSSGYGLFGGVTLDTRLIYIVE</sequence>
<dbReference type="AlphaFoldDB" id="A0A532V7Y1"/>
<evidence type="ECO:0008006" key="3">
    <source>
        <dbReference type="Google" id="ProtNLM"/>
    </source>
</evidence>
<reference evidence="1 2" key="1">
    <citation type="submission" date="2017-06" db="EMBL/GenBank/DDBJ databases">
        <title>Novel microbial phyla capable of carbon fixation and sulfur reduction in deep-sea sediments.</title>
        <authorList>
            <person name="Huang J."/>
            <person name="Baker B."/>
            <person name="Wang Y."/>
        </authorList>
    </citation>
    <scope>NUCLEOTIDE SEQUENCE [LARGE SCALE GENOMIC DNA]</scope>
    <source>
        <strain evidence="1">B3_TA06</strain>
    </source>
</reference>
<protein>
    <recommendedName>
        <fullName evidence="3">DUF4249 domain-containing protein</fullName>
    </recommendedName>
</protein>
<gene>
    <name evidence="1" type="ORF">CEE36_04510</name>
</gene>
<accession>A0A532V7Y1</accession>
<dbReference type="Proteomes" id="UP000317778">
    <property type="component" value="Unassembled WGS sequence"/>
</dbReference>
<evidence type="ECO:0000313" key="2">
    <source>
        <dbReference type="Proteomes" id="UP000317778"/>
    </source>
</evidence>
<proteinExistence type="predicted"/>
<evidence type="ECO:0000313" key="1">
    <source>
        <dbReference type="EMBL" id="TKJ43300.1"/>
    </source>
</evidence>
<comment type="caution">
    <text evidence="1">The sequence shown here is derived from an EMBL/GenBank/DDBJ whole genome shotgun (WGS) entry which is preliminary data.</text>
</comment>
<dbReference type="EMBL" id="NJBO01000005">
    <property type="protein sequence ID" value="TKJ43300.1"/>
    <property type="molecule type" value="Genomic_DNA"/>
</dbReference>
<name>A0A532V7Y1_UNCT6</name>
<organism evidence="1 2">
    <name type="scientific">candidate division TA06 bacterium B3_TA06</name>
    <dbReference type="NCBI Taxonomy" id="2012487"/>
    <lineage>
        <taxon>Bacteria</taxon>
        <taxon>Bacteria division TA06</taxon>
    </lineage>
</organism>